<dbReference type="Proteomes" id="UP000075476">
    <property type="component" value="Unassembled WGS sequence"/>
</dbReference>
<evidence type="ECO:0000313" key="1">
    <source>
        <dbReference type="EMBL" id="KXY51466.1"/>
    </source>
</evidence>
<organism evidence="1 2">
    <name type="scientific">Bacillus cereus</name>
    <dbReference type="NCBI Taxonomy" id="1396"/>
    <lineage>
        <taxon>Bacteria</taxon>
        <taxon>Bacillati</taxon>
        <taxon>Bacillota</taxon>
        <taxon>Bacilli</taxon>
        <taxon>Bacillales</taxon>
        <taxon>Bacillaceae</taxon>
        <taxon>Bacillus</taxon>
        <taxon>Bacillus cereus group</taxon>
    </lineage>
</organism>
<gene>
    <name evidence="1" type="ORF">AT268_33900</name>
</gene>
<proteinExistence type="predicted"/>
<evidence type="ECO:0000313" key="2">
    <source>
        <dbReference type="Proteomes" id="UP000075476"/>
    </source>
</evidence>
<protein>
    <submittedName>
        <fullName evidence="1">Uncharacterized protein</fullName>
    </submittedName>
</protein>
<accession>A0A9X0MKH3</accession>
<dbReference type="EMBL" id="LOMO01000001">
    <property type="protein sequence ID" value="KXY51466.1"/>
    <property type="molecule type" value="Genomic_DNA"/>
</dbReference>
<name>A0A9X0MKH3_BACCE</name>
<sequence length="82" mass="9810">MEVMEQEKLTRGTKKLIQTAIDEVEPGYENNRYAICEKIAEIVEKRYEGFNLDYQLKRMGLETTKSILEKIDMYFYKYVKNS</sequence>
<reference evidence="1 2" key="1">
    <citation type="submission" date="2015-12" db="EMBL/GenBank/DDBJ databases">
        <title>Bacillus cereus Group isolate.</title>
        <authorList>
            <person name="Kovac J."/>
        </authorList>
    </citation>
    <scope>NUCLEOTIDE SEQUENCE [LARGE SCALE GENOMIC DNA]</scope>
    <source>
        <strain evidence="1 2">FSL K6-0073</strain>
    </source>
</reference>
<dbReference type="AlphaFoldDB" id="A0A9X0MKH3"/>
<dbReference type="RefSeq" id="WP_061662796.1">
    <property type="nucleotide sequence ID" value="NZ_LOMO01000001.1"/>
</dbReference>
<comment type="caution">
    <text evidence="1">The sequence shown here is derived from an EMBL/GenBank/DDBJ whole genome shotgun (WGS) entry which is preliminary data.</text>
</comment>